<feature type="region of interest" description="Disordered" evidence="1">
    <location>
        <begin position="282"/>
        <end position="371"/>
    </location>
</feature>
<dbReference type="InterPro" id="IPR033334">
    <property type="entry name" value="LNG1/2"/>
</dbReference>
<dbReference type="EnsemblPlants" id="Kaladp0020s0198.1.v1.1">
    <property type="protein sequence ID" value="Kaladp0020s0198.1.v1.1"/>
    <property type="gene ID" value="Kaladp0020s0198.v1.1"/>
</dbReference>
<feature type="domain" description="DUF3741" evidence="3">
    <location>
        <begin position="151"/>
        <end position="172"/>
    </location>
</feature>
<evidence type="ECO:0000256" key="1">
    <source>
        <dbReference type="SAM" id="MobiDB-lite"/>
    </source>
</evidence>
<proteinExistence type="predicted"/>
<dbReference type="Proteomes" id="UP000594263">
    <property type="component" value="Unplaced"/>
</dbReference>
<evidence type="ECO:0000313" key="5">
    <source>
        <dbReference type="Proteomes" id="UP000594263"/>
    </source>
</evidence>
<dbReference type="OMA" id="VHAKCAT"/>
<name>A0A7N0T3R0_KALFE</name>
<feature type="region of interest" description="Disordered" evidence="1">
    <location>
        <begin position="213"/>
        <end position="246"/>
    </location>
</feature>
<dbReference type="InterPro" id="IPR025486">
    <property type="entry name" value="DUF4378"/>
</dbReference>
<evidence type="ECO:0000313" key="4">
    <source>
        <dbReference type="EnsemblPlants" id="Kaladp0020s0198.1.v1.1"/>
    </source>
</evidence>
<feature type="domain" description="DUF4378" evidence="2">
    <location>
        <begin position="481"/>
        <end position="604"/>
    </location>
</feature>
<dbReference type="Pfam" id="PF14309">
    <property type="entry name" value="DUF4378"/>
    <property type="match status" value="1"/>
</dbReference>
<protein>
    <recommendedName>
        <fullName evidence="6">DUF4378 domain-containing protein</fullName>
    </recommendedName>
</protein>
<dbReference type="InterPro" id="IPR032795">
    <property type="entry name" value="DUF3741-assoc"/>
</dbReference>
<evidence type="ECO:0000259" key="2">
    <source>
        <dbReference type="Pfam" id="PF14309"/>
    </source>
</evidence>
<dbReference type="GO" id="GO:0051513">
    <property type="term" value="P:regulation of monopolar cell growth"/>
    <property type="evidence" value="ECO:0007669"/>
    <property type="project" value="InterPro"/>
</dbReference>
<keyword evidence="5" id="KW-1185">Reference proteome</keyword>
<feature type="compositionally biased region" description="Low complexity" evidence="1">
    <location>
        <begin position="88"/>
        <end position="106"/>
    </location>
</feature>
<feature type="compositionally biased region" description="Basic and acidic residues" evidence="1">
    <location>
        <begin position="215"/>
        <end position="226"/>
    </location>
</feature>
<dbReference type="PANTHER" id="PTHR31680:SF12">
    <property type="entry name" value="OS11G0587300 PROTEIN"/>
    <property type="match status" value="1"/>
</dbReference>
<feature type="region of interest" description="Disordered" evidence="1">
    <location>
        <begin position="74"/>
        <end position="106"/>
    </location>
</feature>
<dbReference type="Gramene" id="Kaladp0020s0198.1.v1.1">
    <property type="protein sequence ID" value="Kaladp0020s0198.1.v1.1"/>
    <property type="gene ID" value="Kaladp0020s0198.v1.1"/>
</dbReference>
<feature type="compositionally biased region" description="Basic and acidic residues" evidence="1">
    <location>
        <begin position="335"/>
        <end position="346"/>
    </location>
</feature>
<reference evidence="4" key="1">
    <citation type="submission" date="2021-01" db="UniProtKB">
        <authorList>
            <consortium name="EnsemblPlants"/>
        </authorList>
    </citation>
    <scope>IDENTIFICATION</scope>
</reference>
<evidence type="ECO:0000259" key="3">
    <source>
        <dbReference type="Pfam" id="PF14383"/>
    </source>
</evidence>
<dbReference type="Pfam" id="PF14383">
    <property type="entry name" value="VARLMGL"/>
    <property type="match status" value="1"/>
</dbReference>
<dbReference type="AlphaFoldDB" id="A0A7N0T3R0"/>
<accession>A0A7N0T3R0</accession>
<organism evidence="4 5">
    <name type="scientific">Kalanchoe fedtschenkoi</name>
    <name type="common">Lavender scallops</name>
    <name type="synonym">South American air plant</name>
    <dbReference type="NCBI Taxonomy" id="63787"/>
    <lineage>
        <taxon>Eukaryota</taxon>
        <taxon>Viridiplantae</taxon>
        <taxon>Streptophyta</taxon>
        <taxon>Embryophyta</taxon>
        <taxon>Tracheophyta</taxon>
        <taxon>Spermatophyta</taxon>
        <taxon>Magnoliopsida</taxon>
        <taxon>eudicotyledons</taxon>
        <taxon>Gunneridae</taxon>
        <taxon>Pentapetalae</taxon>
        <taxon>Saxifragales</taxon>
        <taxon>Crassulaceae</taxon>
        <taxon>Kalanchoe</taxon>
    </lineage>
</organism>
<dbReference type="PANTHER" id="PTHR31680">
    <property type="entry name" value="LONGIFOLIA PROTEIN"/>
    <property type="match status" value="1"/>
</dbReference>
<sequence>MEPEVGRERILEKRIGCVTGFFQIFGRQHVLNGKRLHRAPAVDYSAELERSVKSSSVSMELDDLSAKSTCLSPLSIKSSRTKRRPRTPESTTPAATTPVKTPASASGYEYKEMSRSTWKFRESPRLSLDSRAAAGSIFTAQIHGRDDGVENKRKSTSVIARLMGLETLPDSDAVNPELRRSASESRVCKYLFVSRFIEGVDSCQKQVSSSIAKTEAVKSRNQDAKSSRKSQPRRISSYESGDVYPEQKQIETELNINLDEPLMDLATLKHVVEALQLKGLLRETDQPNDSKPSRRVRVQNEPPPSSVRRAPRKAKLAGESFPGAARNRSPSTPRKAGEPRRAERLSSRSPRKIKPNMSKTGTVLSEAPSMSAETAFSDAQSIIIKSEEADGSRSVLERCDMLLRSMAEFNSTSKLHQQEGQPSPVSVLDSSLYNDDSSPSLSPVMKRSIVFPDAHADWVPPDDPDLVYISEVFRLTTTTLTHSDIFTYLEEQPRTKNSNTRSCPISKLHRKLIFDIAIELIRKHTQLPEWKTASLFNRHPLTLICSEFKNINNRREAGEEDLIELIRNLLHDDLSHDLWAAHDVEATEAVVDVERLLFKDLIEEAIRDFAGKFASVSQPRLCRRLAF</sequence>
<evidence type="ECO:0008006" key="6">
    <source>
        <dbReference type="Google" id="ProtNLM"/>
    </source>
</evidence>